<dbReference type="OrthoDB" id="9804774at2"/>
<name>A0A4U1IPR3_9BACT</name>
<dbReference type="NCBIfam" id="NF009466">
    <property type="entry name" value="PRK12826.1-2"/>
    <property type="match status" value="1"/>
</dbReference>
<reference evidence="4 5" key="1">
    <citation type="submission" date="2019-04" db="EMBL/GenBank/DDBJ databases">
        <authorList>
            <person name="Li Y."/>
            <person name="Wang J."/>
        </authorList>
    </citation>
    <scope>NUCLEOTIDE SEQUENCE [LARGE SCALE GENOMIC DNA]</scope>
    <source>
        <strain evidence="4 5">DSM 14668</strain>
    </source>
</reference>
<dbReference type="AlphaFoldDB" id="A0A4U1IPR3"/>
<dbReference type="GO" id="GO:0016491">
    <property type="term" value="F:oxidoreductase activity"/>
    <property type="evidence" value="ECO:0007669"/>
    <property type="project" value="UniProtKB-KW"/>
</dbReference>
<dbReference type="FunFam" id="3.40.50.720:FF:000173">
    <property type="entry name" value="3-oxoacyl-[acyl-carrier protein] reductase"/>
    <property type="match status" value="1"/>
</dbReference>
<evidence type="ECO:0000313" key="5">
    <source>
        <dbReference type="Proteomes" id="UP000309215"/>
    </source>
</evidence>
<dbReference type="InterPro" id="IPR002347">
    <property type="entry name" value="SDR_fam"/>
</dbReference>
<dbReference type="PROSITE" id="PS00061">
    <property type="entry name" value="ADH_SHORT"/>
    <property type="match status" value="1"/>
</dbReference>
<dbReference type="PRINTS" id="PR00081">
    <property type="entry name" value="GDHRDH"/>
</dbReference>
<dbReference type="Proteomes" id="UP000309215">
    <property type="component" value="Unassembled WGS sequence"/>
</dbReference>
<dbReference type="PANTHER" id="PTHR42879">
    <property type="entry name" value="3-OXOACYL-(ACYL-CARRIER-PROTEIN) REDUCTASE"/>
    <property type="match status" value="1"/>
</dbReference>
<gene>
    <name evidence="4" type="ORF">E8A74_46165</name>
</gene>
<organism evidence="4 5">
    <name type="scientific">Polyangium fumosum</name>
    <dbReference type="NCBI Taxonomy" id="889272"/>
    <lineage>
        <taxon>Bacteria</taxon>
        <taxon>Pseudomonadati</taxon>
        <taxon>Myxococcota</taxon>
        <taxon>Polyangia</taxon>
        <taxon>Polyangiales</taxon>
        <taxon>Polyangiaceae</taxon>
        <taxon>Polyangium</taxon>
    </lineage>
</organism>
<comment type="similarity">
    <text evidence="1">Belongs to the short-chain dehydrogenases/reductases (SDR) family.</text>
</comment>
<protein>
    <submittedName>
        <fullName evidence="4">SDR family oxidoreductase</fullName>
    </submittedName>
</protein>
<comment type="caution">
    <text evidence="4">The sequence shown here is derived from an EMBL/GenBank/DDBJ whole genome shotgun (WGS) entry which is preliminary data.</text>
</comment>
<dbReference type="InterPro" id="IPR020904">
    <property type="entry name" value="Sc_DH/Rdtase_CS"/>
</dbReference>
<dbReference type="EMBL" id="SSMQ01000091">
    <property type="protein sequence ID" value="TKC95886.1"/>
    <property type="molecule type" value="Genomic_DNA"/>
</dbReference>
<proteinExistence type="inferred from homology"/>
<feature type="domain" description="Ketoreductase" evidence="3">
    <location>
        <begin position="7"/>
        <end position="182"/>
    </location>
</feature>
<dbReference type="Gene3D" id="3.40.50.720">
    <property type="entry name" value="NAD(P)-binding Rossmann-like Domain"/>
    <property type="match status" value="1"/>
</dbReference>
<dbReference type="InterPro" id="IPR036291">
    <property type="entry name" value="NAD(P)-bd_dom_sf"/>
</dbReference>
<evidence type="ECO:0000256" key="1">
    <source>
        <dbReference type="ARBA" id="ARBA00006484"/>
    </source>
</evidence>
<evidence type="ECO:0000259" key="3">
    <source>
        <dbReference type="SMART" id="SM00822"/>
    </source>
</evidence>
<dbReference type="InterPro" id="IPR057326">
    <property type="entry name" value="KR_dom"/>
</dbReference>
<dbReference type="InterPro" id="IPR050259">
    <property type="entry name" value="SDR"/>
</dbReference>
<dbReference type="PRINTS" id="PR00080">
    <property type="entry name" value="SDRFAMILY"/>
</dbReference>
<keyword evidence="5" id="KW-1185">Reference proteome</keyword>
<evidence type="ECO:0000256" key="2">
    <source>
        <dbReference type="ARBA" id="ARBA00023002"/>
    </source>
</evidence>
<accession>A0A4U1IPR3</accession>
<dbReference type="Pfam" id="PF13561">
    <property type="entry name" value="adh_short_C2"/>
    <property type="match status" value="1"/>
</dbReference>
<dbReference type="PANTHER" id="PTHR42879:SF2">
    <property type="entry name" value="3-OXOACYL-[ACYL-CARRIER-PROTEIN] REDUCTASE FABG"/>
    <property type="match status" value="1"/>
</dbReference>
<sequence length="245" mass="25703">MRGLSGKKVLITGAASGIGRATATRFYEEGAELLLNDVVPAERADLASAFPERMTYIPADVARPEGLAALEQAVRDKKGIDVLVNNAGITRDKSLAKLSAEDWDQVIAVNLTAVFKLCQMAAAFMKEQKSGVILNAASVVAHYGNFGQANYVATKAGVIGLTKTLARELGRAGIRVNAVAPGFILTDMVRKVPKENLDAIAGQTPLKRLGDPAEIASVYAFLASDDASYITGAVIDVNGGLVLGT</sequence>
<evidence type="ECO:0000313" key="4">
    <source>
        <dbReference type="EMBL" id="TKC95886.1"/>
    </source>
</evidence>
<keyword evidence="2" id="KW-0560">Oxidoreductase</keyword>
<dbReference type="NCBIfam" id="NF005559">
    <property type="entry name" value="PRK07231.1"/>
    <property type="match status" value="1"/>
</dbReference>
<dbReference type="SMART" id="SM00822">
    <property type="entry name" value="PKS_KR"/>
    <property type="match status" value="1"/>
</dbReference>
<dbReference type="SUPFAM" id="SSF51735">
    <property type="entry name" value="NAD(P)-binding Rossmann-fold domains"/>
    <property type="match status" value="1"/>
</dbReference>
<dbReference type="GO" id="GO:0032787">
    <property type="term" value="P:monocarboxylic acid metabolic process"/>
    <property type="evidence" value="ECO:0007669"/>
    <property type="project" value="UniProtKB-ARBA"/>
</dbReference>
<dbReference type="RefSeq" id="WP_136935563.1">
    <property type="nucleotide sequence ID" value="NZ_SSMQ01000091.1"/>
</dbReference>